<proteinExistence type="predicted"/>
<dbReference type="EMBL" id="PKSG01001047">
    <property type="protein sequence ID" value="POR31395.1"/>
    <property type="molecule type" value="Genomic_DNA"/>
</dbReference>
<gene>
    <name evidence="2" type="ORF">TPAR_08398</name>
</gene>
<dbReference type="STRING" id="94208.A0A2S4KMM7"/>
<dbReference type="InterPro" id="IPR029058">
    <property type="entry name" value="AB_hydrolase_fold"/>
</dbReference>
<evidence type="ECO:0000313" key="3">
    <source>
        <dbReference type="Proteomes" id="UP000237481"/>
    </source>
</evidence>
<dbReference type="Proteomes" id="UP000237481">
    <property type="component" value="Unassembled WGS sequence"/>
</dbReference>
<dbReference type="GO" id="GO:0016787">
    <property type="term" value="F:hydrolase activity"/>
    <property type="evidence" value="ECO:0007669"/>
    <property type="project" value="UniProtKB-KW"/>
</dbReference>
<protein>
    <submittedName>
        <fullName evidence="2">Carboxylic ester hydrolase</fullName>
    </submittedName>
</protein>
<accession>A0A2S4KMM7</accession>
<name>A0A2S4KMM7_9HYPO</name>
<dbReference type="InterPro" id="IPR002018">
    <property type="entry name" value="CarbesteraseB"/>
</dbReference>
<dbReference type="SUPFAM" id="SSF53474">
    <property type="entry name" value="alpha/beta-Hydrolases"/>
    <property type="match status" value="1"/>
</dbReference>
<keyword evidence="3" id="KW-1185">Reference proteome</keyword>
<sequence>MSYTLSHESLGAKLAGVELPSVLQFRGIPYGRIPARFAKPESVEDLPLELDCTRFGPRCPQVPVDVGHLLRLPTSHTLPHEPEDEFACLNLDVVVPKGISPLSAQSLPVFIWIHGGSQAMTFGSSSSGVCDMTTLVSDAQSNGTPIVCVSIQYRVNIFSFGDETSAKNLAVLDQALALEWVQQHIKGFGGDPVTSPIS</sequence>
<dbReference type="InterPro" id="IPR050309">
    <property type="entry name" value="Type-B_Carboxylest/Lipase"/>
</dbReference>
<evidence type="ECO:0000259" key="1">
    <source>
        <dbReference type="Pfam" id="PF00135"/>
    </source>
</evidence>
<keyword evidence="2" id="KW-0378">Hydrolase</keyword>
<feature type="domain" description="Carboxylesterase type B" evidence="1">
    <location>
        <begin position="18"/>
        <end position="192"/>
    </location>
</feature>
<comment type="caution">
    <text evidence="2">The sequence shown here is derived from an EMBL/GenBank/DDBJ whole genome shotgun (WGS) entry which is preliminary data.</text>
</comment>
<dbReference type="PANTHER" id="PTHR11559">
    <property type="entry name" value="CARBOXYLESTERASE"/>
    <property type="match status" value="1"/>
</dbReference>
<dbReference type="Gene3D" id="3.40.50.1820">
    <property type="entry name" value="alpha/beta hydrolase"/>
    <property type="match status" value="1"/>
</dbReference>
<evidence type="ECO:0000313" key="2">
    <source>
        <dbReference type="EMBL" id="POR31395.1"/>
    </source>
</evidence>
<reference evidence="2 3" key="1">
    <citation type="submission" date="2018-01" db="EMBL/GenBank/DDBJ databases">
        <title>Harnessing the power of phylogenomics to disentangle the directionality and signatures of interkingdom host jumping in the parasitic fungal genus Tolypocladium.</title>
        <authorList>
            <person name="Quandt C.A."/>
            <person name="Patterson W."/>
            <person name="Spatafora J.W."/>
        </authorList>
    </citation>
    <scope>NUCLEOTIDE SEQUENCE [LARGE SCALE GENOMIC DNA]</scope>
    <source>
        <strain evidence="2 3">NRBC 100945</strain>
    </source>
</reference>
<dbReference type="Pfam" id="PF00135">
    <property type="entry name" value="COesterase"/>
    <property type="match status" value="1"/>
</dbReference>
<dbReference type="AlphaFoldDB" id="A0A2S4KMM7"/>
<dbReference type="OrthoDB" id="3200163at2759"/>
<organism evidence="2 3">
    <name type="scientific">Tolypocladium paradoxum</name>
    <dbReference type="NCBI Taxonomy" id="94208"/>
    <lineage>
        <taxon>Eukaryota</taxon>
        <taxon>Fungi</taxon>
        <taxon>Dikarya</taxon>
        <taxon>Ascomycota</taxon>
        <taxon>Pezizomycotina</taxon>
        <taxon>Sordariomycetes</taxon>
        <taxon>Hypocreomycetidae</taxon>
        <taxon>Hypocreales</taxon>
        <taxon>Ophiocordycipitaceae</taxon>
        <taxon>Tolypocladium</taxon>
    </lineage>
</organism>